<proteinExistence type="predicted"/>
<dbReference type="PIR" id="I54984">
    <property type="entry name" value="I54984"/>
</dbReference>
<name>Q53300_ECOLX</name>
<sequence length="13" mass="1683">MRFIWSLSIFRAR</sequence>
<dbReference type="EMBL" id="S54754">
    <property type="protein sequence ID" value="AAB25331.1"/>
    <property type="molecule type" value="Genomic_DNA"/>
</dbReference>
<protein>
    <submittedName>
        <fullName evidence="1">Orf 5' of aeg-46.5 protein</fullName>
    </submittedName>
</protein>
<gene>
    <name evidence="1" type="primary">orf 5' of aeg-46.5</name>
</gene>
<organism evidence="1">
    <name type="scientific">Escherichia coli</name>
    <dbReference type="NCBI Taxonomy" id="562"/>
    <lineage>
        <taxon>Bacteria</taxon>
        <taxon>Pseudomonadati</taxon>
        <taxon>Pseudomonadota</taxon>
        <taxon>Gammaproteobacteria</taxon>
        <taxon>Enterobacterales</taxon>
        <taxon>Enterobacteriaceae</taxon>
        <taxon>Escherichia</taxon>
    </lineage>
</organism>
<accession>Q53300</accession>
<evidence type="ECO:0000313" key="1">
    <source>
        <dbReference type="EMBL" id="AAB25331.1"/>
    </source>
</evidence>
<reference evidence="1" key="1">
    <citation type="journal article" date="1993" name="J. Bacteriol.">
        <title>Identification of the regulatory sequence of anaerobically expressed locus aeg-46.5.</title>
        <authorList>
            <person name="Choe M."/>
            <person name="Reznikoff W.S."/>
        </authorList>
    </citation>
    <scope>NUCLEOTIDE SEQUENCE</scope>
</reference>